<comment type="similarity">
    <text evidence="2">Belongs to the bacterial solute-binding protein 2 family.</text>
</comment>
<dbReference type="InterPro" id="IPR025997">
    <property type="entry name" value="SBP_2_dom"/>
</dbReference>
<sequence>MFKKRLSILVLVLLLVLSACSSTSNSSKTEDETNTDSNTLDGKRIALIMQINLGTFSAQYIAGVENQVKKLGGKVTVFTGDGDLAKMASNLDAAINQKFDGILIDHGTPEALKNGVERAIEKGIPVVAFDSTIEVPGVTVLQQGDEKMAEITLEKLAEDIGGKGNIVKIWVAGFAPMERRQISYNAFINKYSDIKEIAAFGAASANTALDTQAQMEAILKQYPNKGDITAVWAAWDEFAKGAVRAIQQAGRDEIKVYGIDLSDEDLQIIQDPNSPWVASAAVDPKDIGRIQVRYLYQKLHGDETPENVVLDPVFVTRDALPEEQITTDQLHEYIEGWGKSEQGYTDWLKELEAN</sequence>
<dbReference type="PROSITE" id="PS51257">
    <property type="entry name" value="PROKAR_LIPOPROTEIN"/>
    <property type="match status" value="1"/>
</dbReference>
<dbReference type="SUPFAM" id="SSF53822">
    <property type="entry name" value="Periplasmic binding protein-like I"/>
    <property type="match status" value="1"/>
</dbReference>
<evidence type="ECO:0000313" key="5">
    <source>
        <dbReference type="EMBL" id="CAG9609818.1"/>
    </source>
</evidence>
<evidence type="ECO:0000256" key="2">
    <source>
        <dbReference type="ARBA" id="ARBA00007639"/>
    </source>
</evidence>
<evidence type="ECO:0000256" key="1">
    <source>
        <dbReference type="ARBA" id="ARBA00004196"/>
    </source>
</evidence>
<dbReference type="GO" id="GO:0030288">
    <property type="term" value="C:outer membrane-bounded periplasmic space"/>
    <property type="evidence" value="ECO:0007669"/>
    <property type="project" value="TreeGrafter"/>
</dbReference>
<dbReference type="InterPro" id="IPR050555">
    <property type="entry name" value="Bact_Solute-Bind_Prot2"/>
</dbReference>
<gene>
    <name evidence="5" type="primary">xypA</name>
    <name evidence="5" type="ORF">NEOCIP111885_03561</name>
</gene>
<comment type="subcellular location">
    <subcellularLocation>
        <location evidence="1">Cell envelope</location>
    </subcellularLocation>
</comment>
<reference evidence="5" key="1">
    <citation type="submission" date="2021-10" db="EMBL/GenBank/DDBJ databases">
        <authorList>
            <person name="Criscuolo A."/>
        </authorList>
    </citation>
    <scope>NUCLEOTIDE SEQUENCE</scope>
    <source>
        <strain evidence="5">CIP111885</strain>
    </source>
</reference>
<keyword evidence="3" id="KW-0732">Signal</keyword>
<dbReference type="CDD" id="cd06305">
    <property type="entry name" value="PBP1_methylthioribose_binding-like"/>
    <property type="match status" value="1"/>
</dbReference>
<dbReference type="PANTHER" id="PTHR30036">
    <property type="entry name" value="D-XYLOSE-BINDING PERIPLASMIC PROTEIN"/>
    <property type="match status" value="1"/>
</dbReference>
<name>A0A9C7GCP3_9BACI</name>
<evidence type="ECO:0000256" key="3">
    <source>
        <dbReference type="SAM" id="SignalP"/>
    </source>
</evidence>
<feature type="chain" id="PRO_5039522604" evidence="3">
    <location>
        <begin position="22"/>
        <end position="354"/>
    </location>
</feature>
<dbReference type="Gene3D" id="3.40.50.2300">
    <property type="match status" value="2"/>
</dbReference>
<dbReference type="Pfam" id="PF13407">
    <property type="entry name" value="Peripla_BP_4"/>
    <property type="match status" value="1"/>
</dbReference>
<protein>
    <submittedName>
        <fullName evidence="5">Xylitol-binding protein</fullName>
    </submittedName>
</protein>
<dbReference type="GO" id="GO:0030246">
    <property type="term" value="F:carbohydrate binding"/>
    <property type="evidence" value="ECO:0007669"/>
    <property type="project" value="TreeGrafter"/>
</dbReference>
<dbReference type="RefSeq" id="WP_230498054.1">
    <property type="nucleotide sequence ID" value="NZ_CAKJTG010000024.1"/>
</dbReference>
<feature type="domain" description="Periplasmic binding protein" evidence="4">
    <location>
        <begin position="45"/>
        <end position="302"/>
    </location>
</feature>
<feature type="signal peptide" evidence="3">
    <location>
        <begin position="1"/>
        <end position="21"/>
    </location>
</feature>
<proteinExistence type="inferred from homology"/>
<dbReference type="PANTHER" id="PTHR30036:SF7">
    <property type="entry name" value="ABC TRANSPORTER PERIPLASMIC-BINDING PROTEIN YPHF"/>
    <property type="match status" value="1"/>
</dbReference>
<dbReference type="Proteomes" id="UP000789845">
    <property type="component" value="Unassembled WGS sequence"/>
</dbReference>
<evidence type="ECO:0000259" key="4">
    <source>
        <dbReference type="Pfam" id="PF13407"/>
    </source>
</evidence>
<evidence type="ECO:0000313" key="6">
    <source>
        <dbReference type="Proteomes" id="UP000789845"/>
    </source>
</evidence>
<accession>A0A9C7GCP3</accession>
<dbReference type="AlphaFoldDB" id="A0A9C7GCP3"/>
<dbReference type="EMBL" id="CAKJTG010000024">
    <property type="protein sequence ID" value="CAG9609818.1"/>
    <property type="molecule type" value="Genomic_DNA"/>
</dbReference>
<organism evidence="5 6">
    <name type="scientific">Pseudoneobacillus rhizosphaerae</name>
    <dbReference type="NCBI Taxonomy" id="2880968"/>
    <lineage>
        <taxon>Bacteria</taxon>
        <taxon>Bacillati</taxon>
        <taxon>Bacillota</taxon>
        <taxon>Bacilli</taxon>
        <taxon>Bacillales</taxon>
        <taxon>Bacillaceae</taxon>
        <taxon>Pseudoneobacillus</taxon>
    </lineage>
</organism>
<keyword evidence="6" id="KW-1185">Reference proteome</keyword>
<comment type="caution">
    <text evidence="5">The sequence shown here is derived from an EMBL/GenBank/DDBJ whole genome shotgun (WGS) entry which is preliminary data.</text>
</comment>
<dbReference type="InterPro" id="IPR028082">
    <property type="entry name" value="Peripla_BP_I"/>
</dbReference>